<gene>
    <name evidence="1" type="ORF">F4820DRAFT_448420</name>
</gene>
<organism evidence="1 2">
    <name type="scientific">Hypoxylon rubiginosum</name>
    <dbReference type="NCBI Taxonomy" id="110542"/>
    <lineage>
        <taxon>Eukaryota</taxon>
        <taxon>Fungi</taxon>
        <taxon>Dikarya</taxon>
        <taxon>Ascomycota</taxon>
        <taxon>Pezizomycotina</taxon>
        <taxon>Sordariomycetes</taxon>
        <taxon>Xylariomycetidae</taxon>
        <taxon>Xylariales</taxon>
        <taxon>Hypoxylaceae</taxon>
        <taxon>Hypoxylon</taxon>
    </lineage>
</organism>
<reference evidence="1 2" key="1">
    <citation type="journal article" date="2022" name="New Phytol.">
        <title>Ecological generalism drives hyperdiversity of secondary metabolite gene clusters in xylarialean endophytes.</title>
        <authorList>
            <person name="Franco M.E.E."/>
            <person name="Wisecaver J.H."/>
            <person name="Arnold A.E."/>
            <person name="Ju Y.M."/>
            <person name="Slot J.C."/>
            <person name="Ahrendt S."/>
            <person name="Moore L.P."/>
            <person name="Eastman K.E."/>
            <person name="Scott K."/>
            <person name="Konkel Z."/>
            <person name="Mondo S.J."/>
            <person name="Kuo A."/>
            <person name="Hayes R.D."/>
            <person name="Haridas S."/>
            <person name="Andreopoulos B."/>
            <person name="Riley R."/>
            <person name="LaButti K."/>
            <person name="Pangilinan J."/>
            <person name="Lipzen A."/>
            <person name="Amirebrahimi M."/>
            <person name="Yan J."/>
            <person name="Adam C."/>
            <person name="Keymanesh K."/>
            <person name="Ng V."/>
            <person name="Louie K."/>
            <person name="Northen T."/>
            <person name="Drula E."/>
            <person name="Henrissat B."/>
            <person name="Hsieh H.M."/>
            <person name="Youens-Clark K."/>
            <person name="Lutzoni F."/>
            <person name="Miadlikowska J."/>
            <person name="Eastwood D.C."/>
            <person name="Hamelin R.C."/>
            <person name="Grigoriev I.V."/>
            <person name="U'Ren J.M."/>
        </authorList>
    </citation>
    <scope>NUCLEOTIDE SEQUENCE [LARGE SCALE GENOMIC DNA]</scope>
    <source>
        <strain evidence="1 2">CBS 119005</strain>
    </source>
</reference>
<keyword evidence="2" id="KW-1185">Reference proteome</keyword>
<accession>A0ACB9Z026</accession>
<evidence type="ECO:0000313" key="2">
    <source>
        <dbReference type="Proteomes" id="UP001497700"/>
    </source>
</evidence>
<name>A0ACB9Z026_9PEZI</name>
<dbReference type="EMBL" id="MU393477">
    <property type="protein sequence ID" value="KAI4865074.1"/>
    <property type="molecule type" value="Genomic_DNA"/>
</dbReference>
<evidence type="ECO:0000313" key="1">
    <source>
        <dbReference type="EMBL" id="KAI4865074.1"/>
    </source>
</evidence>
<proteinExistence type="predicted"/>
<dbReference type="Proteomes" id="UP001497700">
    <property type="component" value="Unassembled WGS sequence"/>
</dbReference>
<sequence>MTRPDDNKSSNLSSCISLDIKPRYIRTRAEGCPHYDLNYVRNERVYYSLCDDCVRKRAAAINDFSDKDLCVNLANNHLLLEEMMNGIRQKEYFQLVRDFYSEYKITRRYVLYGSRWYEVTLPDPDTLTLQPDPPYWLDVGTINWLSQIITDDMLDEVAREFRESQRPLLEQKLDNWLDQVHSVGIPEQQIIHEAGFMSGQVVLLGQEPPPQDEFPLDAFEFMSQLEFAPE</sequence>
<comment type="caution">
    <text evidence="1">The sequence shown here is derived from an EMBL/GenBank/DDBJ whole genome shotgun (WGS) entry which is preliminary data.</text>
</comment>
<protein>
    <submittedName>
        <fullName evidence="1">Uncharacterized protein</fullName>
    </submittedName>
</protein>